<dbReference type="Pfam" id="PF13185">
    <property type="entry name" value="GAF_2"/>
    <property type="match status" value="2"/>
</dbReference>
<dbReference type="SMART" id="SM00388">
    <property type="entry name" value="HisKA"/>
    <property type="match status" value="1"/>
</dbReference>
<evidence type="ECO:0000313" key="14">
    <source>
        <dbReference type="EMBL" id="GAO42530.1"/>
    </source>
</evidence>
<dbReference type="PANTHER" id="PTHR43547">
    <property type="entry name" value="TWO-COMPONENT HISTIDINE KINASE"/>
    <property type="match status" value="1"/>
</dbReference>
<evidence type="ECO:0000256" key="5">
    <source>
        <dbReference type="ARBA" id="ARBA00022777"/>
    </source>
</evidence>
<dbReference type="CDD" id="cd00082">
    <property type="entry name" value="HisKA"/>
    <property type="match status" value="1"/>
</dbReference>
<keyword evidence="4" id="KW-0808">Transferase</keyword>
<dbReference type="PANTHER" id="PTHR43547:SF2">
    <property type="entry name" value="HYBRID SIGNAL TRANSDUCTION HISTIDINE KINASE C"/>
    <property type="match status" value="1"/>
</dbReference>
<evidence type="ECO:0000256" key="9">
    <source>
        <dbReference type="ARBA" id="ARBA00023163"/>
    </source>
</evidence>
<dbReference type="InterPro" id="IPR011006">
    <property type="entry name" value="CheY-like_superfamily"/>
</dbReference>
<dbReference type="InterPro" id="IPR015943">
    <property type="entry name" value="WD40/YVTN_repeat-like_dom_sf"/>
</dbReference>
<dbReference type="STRING" id="1220578.FPE01S_01_15450"/>
<evidence type="ECO:0000256" key="10">
    <source>
        <dbReference type="PROSITE-ProRule" id="PRU00169"/>
    </source>
</evidence>
<dbReference type="Pfam" id="PF07494">
    <property type="entry name" value="Reg_prop"/>
    <property type="match status" value="1"/>
</dbReference>
<keyword evidence="11" id="KW-0175">Coiled coil</keyword>
<dbReference type="InterPro" id="IPR003594">
    <property type="entry name" value="HATPase_dom"/>
</dbReference>
<dbReference type="InterPro" id="IPR036890">
    <property type="entry name" value="HATPase_C_sf"/>
</dbReference>
<dbReference type="Pfam" id="PF00072">
    <property type="entry name" value="Response_reg"/>
    <property type="match status" value="1"/>
</dbReference>
<dbReference type="InterPro" id="IPR004358">
    <property type="entry name" value="Sig_transdc_His_kin-like_C"/>
</dbReference>
<dbReference type="InterPro" id="IPR001789">
    <property type="entry name" value="Sig_transdc_resp-reg_receiver"/>
</dbReference>
<dbReference type="SUPFAM" id="SSF47384">
    <property type="entry name" value="Homodimeric domain of signal transducing histidine kinase"/>
    <property type="match status" value="1"/>
</dbReference>
<feature type="domain" description="Response regulatory" evidence="13">
    <location>
        <begin position="1460"/>
        <end position="1573"/>
    </location>
</feature>
<dbReference type="PROSITE" id="PS50110">
    <property type="entry name" value="RESPONSE_REGULATORY"/>
    <property type="match status" value="2"/>
</dbReference>
<keyword evidence="7" id="KW-0805">Transcription regulation</keyword>
<dbReference type="FunFam" id="3.30.565.10:FF:000010">
    <property type="entry name" value="Sensor histidine kinase RcsC"/>
    <property type="match status" value="1"/>
</dbReference>
<dbReference type="InterPro" id="IPR003661">
    <property type="entry name" value="HisK_dim/P_dom"/>
</dbReference>
<dbReference type="EMBL" id="BBWV01000001">
    <property type="protein sequence ID" value="GAO42530.1"/>
    <property type="molecule type" value="Genomic_DNA"/>
</dbReference>
<accession>A0A0E9MZJ2</accession>
<organism evidence="14 15">
    <name type="scientific">Flavihumibacter petaseus NBRC 106054</name>
    <dbReference type="NCBI Taxonomy" id="1220578"/>
    <lineage>
        <taxon>Bacteria</taxon>
        <taxon>Pseudomonadati</taxon>
        <taxon>Bacteroidota</taxon>
        <taxon>Chitinophagia</taxon>
        <taxon>Chitinophagales</taxon>
        <taxon>Chitinophagaceae</taxon>
        <taxon>Flavihumibacter</taxon>
    </lineage>
</organism>
<dbReference type="SUPFAM" id="SSF55781">
    <property type="entry name" value="GAF domain-like"/>
    <property type="match status" value="2"/>
</dbReference>
<dbReference type="SUPFAM" id="SSF63829">
    <property type="entry name" value="Calcium-dependent phosphotriesterase"/>
    <property type="match status" value="2"/>
</dbReference>
<keyword evidence="15" id="KW-1185">Reference proteome</keyword>
<comment type="caution">
    <text evidence="14">The sequence shown here is derived from an EMBL/GenBank/DDBJ whole genome shotgun (WGS) entry which is preliminary data.</text>
</comment>
<evidence type="ECO:0000256" key="7">
    <source>
        <dbReference type="ARBA" id="ARBA00023015"/>
    </source>
</evidence>
<keyword evidence="6" id="KW-0902">Two-component regulatory system</keyword>
<evidence type="ECO:0000256" key="11">
    <source>
        <dbReference type="SAM" id="Coils"/>
    </source>
</evidence>
<dbReference type="Proteomes" id="UP000033121">
    <property type="component" value="Unassembled WGS sequence"/>
</dbReference>
<protein>
    <recommendedName>
        <fullName evidence="2">histidine kinase</fullName>
        <ecNumber evidence="2">2.7.13.3</ecNumber>
    </recommendedName>
</protein>
<keyword evidence="8" id="KW-0238">DNA-binding</keyword>
<dbReference type="SMART" id="SM00387">
    <property type="entry name" value="HATPase_c"/>
    <property type="match status" value="1"/>
</dbReference>
<proteinExistence type="predicted"/>
<keyword evidence="9" id="KW-0804">Transcription</keyword>
<dbReference type="Gene3D" id="2.60.40.10">
    <property type="entry name" value="Immunoglobulins"/>
    <property type="match status" value="1"/>
</dbReference>
<dbReference type="Pfam" id="PF00512">
    <property type="entry name" value="HisKA"/>
    <property type="match status" value="1"/>
</dbReference>
<keyword evidence="5" id="KW-0418">Kinase</keyword>
<evidence type="ECO:0000256" key="1">
    <source>
        <dbReference type="ARBA" id="ARBA00000085"/>
    </source>
</evidence>
<dbReference type="SUPFAM" id="SSF52172">
    <property type="entry name" value="CheY-like"/>
    <property type="match status" value="2"/>
</dbReference>
<evidence type="ECO:0000256" key="3">
    <source>
        <dbReference type="ARBA" id="ARBA00022553"/>
    </source>
</evidence>
<dbReference type="SUPFAM" id="SSF55874">
    <property type="entry name" value="ATPase domain of HSP90 chaperone/DNA topoisomerase II/histidine kinase"/>
    <property type="match status" value="1"/>
</dbReference>
<dbReference type="Gene3D" id="1.10.287.130">
    <property type="match status" value="1"/>
</dbReference>
<feature type="coiled-coil region" evidence="11">
    <location>
        <begin position="1160"/>
        <end position="1187"/>
    </location>
</feature>
<dbReference type="SMART" id="SM00448">
    <property type="entry name" value="REC"/>
    <property type="match status" value="1"/>
</dbReference>
<sequence length="1657" mass="184571">MLTNAYTMGQPCPLLPSPCRRPAKAFLTATCIAVKRIAVSLTIPIILISLTTLTTLLPVPARAQNNPEKGLPFITNYNPKTYKASSQSFSVIEGNDGIMYFGVQSNLLEYDGVRWRKTFTNATGNGLIRCFAKDKNGRIYFGDLGNFGYLDKDSVGQTSLVSLLHLVPDSLRNFFDVWSIYTSDEGIYFQSRERIFRINAKNEVKTWTPSTRFMYSFYVNGKFFVHEQNVGILQLVDDKLQLIPGSEFAGKERMQVMVPYGKDKYLIGLFYSGLYLYDGTTFTPFRSDVNDLVTNSTLYKGLQFANGNYAFSTTGRGLAIVDSTGKIIQMLNRATGMQDESVYAMYPDSKGNIWLALDNGISKVELASPFSTFNIQSGVVTATLGMIRYQGALWVGTTNGLIRFDSSRRFFEPVNDIPQNQTFNLTQSDNRLYVPSDGMFMIENGKVKVVAASNGGDLQITGNVHPQMYPNMMLAGSTFGVAVFARDKPGEVFKYIGRVPKLQDQIWTFAEHAGKNDSTFWAGSQNGNAYMIMPAFDQNGYPDLGRFTYRQFGEAQGLKSALGGVWRVAGDNFFPADSAIYRFDRQTEKFYKDTLFGKWSGKGLEQFEMVEDETGRIWIRFGTETVIATKQADGRYALDSRTLLPIAEQSTLSKIYPDKDGIIWFCTTDGIVRFDSKIQKDFDQSYSTLIRRVTANNQPVELGPAQEKSISLPYKDNALRFEFAAPFYEKEDKTVYQSWLEGFESEWSSWDNTYYKEYTNLPEGTYHFHVRAQNVFRKVSEEAVYSFTILPPWWRTWWAYALYALVGIGILYGLIRYRTRHLRDKHKELEKIVSERTYQLSQRVEELAVINSVQEALVREMKVQNIYELVGDRLREVFSNQEVVIAQIDPQTSRESFAYAAENGKRIYPEPRKLDPERASLFRQNQKVITNGSQGAASLSASSTPPKSAFYIPLTTGENITHYIGLIDHNKENAFTEPDIRLVETLANSLSVALQNARLFAETTQRASELSTVNHISKALVSQLSLDGLIKLVGDHLLELFKADIVYIALLDRKTQIISFPYQVGDNMAPLRLGEGLTSRIINSGEPLLINGDVTRAGDRLGIAPVGIPAASYLGVPIPVGEEVIGVLSVQSTSQANRFTSDDQRLLTTIAASVGMAIRKAKLFDEVQSAKLEAEEARQIAEKANTAKSAFLSTVSHELRTPLTSVLGFAKIIKKRLEEKVFPNIDASDPRTGKTAAQVSENLDVVISEGERLTNLINDVLDLAKIEAGKMEWNMGQVSMGEVMERAIAATSSLFEQKKLPLEKDIPADLPFVTGDHDKLIQVVVNLISNAVKFTGDGKITCSARVNGDHLEMSVHDTGIGIAPEDHDAVFEQFKQVGGDTLTDKPKGTGLGLPICKEIIEHHGGKIWLESEIGKGSTFIFSLPLIQETAGSRKPLQFDSLLQQLREQMAATALHNGTATILVVDDDNSIRSLLQQELSDAGYQVDAATNGKEAIAAIRKQRPDLVILDVMMPEMNGFDVAAILKNDPQTMDIPIIVLSIVQDKARGYRIGVDRYLTKPINTAELFAEVGHLLEQGKSRKKVLVVDEDSAAIKTLSEVLQAKGYVVVESDGQELAEKVVSAQPDIVIINSLLSGNQEIVQSLRFEKGMENVLFLVYQ</sequence>
<dbReference type="Gene3D" id="3.40.50.2300">
    <property type="match status" value="2"/>
</dbReference>
<dbReference type="InterPro" id="IPR013783">
    <property type="entry name" value="Ig-like_fold"/>
</dbReference>
<name>A0A0E9MZJ2_9BACT</name>
<dbReference type="InterPro" id="IPR036097">
    <property type="entry name" value="HisK_dim/P_sf"/>
</dbReference>
<dbReference type="InterPro" id="IPR005467">
    <property type="entry name" value="His_kinase_dom"/>
</dbReference>
<reference evidence="14 15" key="1">
    <citation type="submission" date="2015-04" db="EMBL/GenBank/DDBJ databases">
        <title>Whole genome shotgun sequence of Flavihumibacter petaseus NBRC 106054.</title>
        <authorList>
            <person name="Miyazawa S."/>
            <person name="Hosoyama A."/>
            <person name="Hashimoto M."/>
            <person name="Noguchi M."/>
            <person name="Tsuchikane K."/>
            <person name="Ohji S."/>
            <person name="Yamazoe A."/>
            <person name="Ichikawa N."/>
            <person name="Kimura A."/>
            <person name="Fujita N."/>
        </authorList>
    </citation>
    <scope>NUCLEOTIDE SEQUENCE [LARGE SCALE GENOMIC DNA]</scope>
    <source>
        <strain evidence="14 15">NBRC 106054</strain>
    </source>
</reference>
<evidence type="ECO:0000256" key="2">
    <source>
        <dbReference type="ARBA" id="ARBA00012438"/>
    </source>
</evidence>
<comment type="catalytic activity">
    <reaction evidence="1">
        <text>ATP + protein L-histidine = ADP + protein N-phospho-L-histidine.</text>
        <dbReference type="EC" id="2.7.13.3"/>
    </reaction>
</comment>
<gene>
    <name evidence="14" type="ORF">FPE01S_01_15450</name>
</gene>
<dbReference type="EC" id="2.7.13.3" evidence="2"/>
<dbReference type="InterPro" id="IPR011110">
    <property type="entry name" value="Reg_prop"/>
</dbReference>
<comment type="caution">
    <text evidence="10">Lacks conserved residue(s) required for the propagation of feature annotation.</text>
</comment>
<dbReference type="CDD" id="cd16922">
    <property type="entry name" value="HATPase_EvgS-ArcB-TorS-like"/>
    <property type="match status" value="1"/>
</dbReference>
<evidence type="ECO:0000313" key="15">
    <source>
        <dbReference type="Proteomes" id="UP000033121"/>
    </source>
</evidence>
<evidence type="ECO:0000256" key="6">
    <source>
        <dbReference type="ARBA" id="ARBA00023012"/>
    </source>
</evidence>
<feature type="domain" description="Response regulatory" evidence="13">
    <location>
        <begin position="1581"/>
        <end position="1657"/>
    </location>
</feature>
<dbReference type="GO" id="GO:0000155">
    <property type="term" value="F:phosphorelay sensor kinase activity"/>
    <property type="evidence" value="ECO:0007669"/>
    <property type="project" value="InterPro"/>
</dbReference>
<feature type="domain" description="Histidine kinase" evidence="12">
    <location>
        <begin position="1194"/>
        <end position="1427"/>
    </location>
</feature>
<evidence type="ECO:0000256" key="4">
    <source>
        <dbReference type="ARBA" id="ARBA00022679"/>
    </source>
</evidence>
<dbReference type="InterPro" id="IPR003018">
    <property type="entry name" value="GAF"/>
</dbReference>
<dbReference type="SMART" id="SM00065">
    <property type="entry name" value="GAF"/>
    <property type="match status" value="2"/>
</dbReference>
<dbReference type="Gene3D" id="2.130.10.10">
    <property type="entry name" value="YVTN repeat-like/Quinoprotein amine dehydrogenase"/>
    <property type="match status" value="3"/>
</dbReference>
<evidence type="ECO:0000256" key="8">
    <source>
        <dbReference type="ARBA" id="ARBA00023125"/>
    </source>
</evidence>
<dbReference type="Gene3D" id="3.30.565.10">
    <property type="entry name" value="Histidine kinase-like ATPase, C-terminal domain"/>
    <property type="match status" value="1"/>
</dbReference>
<dbReference type="FunFam" id="3.40.50.2300:FF:000001">
    <property type="entry name" value="DNA-binding response regulator PhoB"/>
    <property type="match status" value="1"/>
</dbReference>
<dbReference type="OrthoDB" id="9806995at2"/>
<dbReference type="Gene3D" id="3.30.450.40">
    <property type="match status" value="2"/>
</dbReference>
<dbReference type="PROSITE" id="PS50109">
    <property type="entry name" value="HIS_KIN"/>
    <property type="match status" value="1"/>
</dbReference>
<dbReference type="GO" id="GO:0003677">
    <property type="term" value="F:DNA binding"/>
    <property type="evidence" value="ECO:0007669"/>
    <property type="project" value="UniProtKB-KW"/>
</dbReference>
<dbReference type="InterPro" id="IPR029016">
    <property type="entry name" value="GAF-like_dom_sf"/>
</dbReference>
<dbReference type="Pfam" id="PF02518">
    <property type="entry name" value="HATPase_c"/>
    <property type="match status" value="1"/>
</dbReference>
<dbReference type="PRINTS" id="PR00344">
    <property type="entry name" value="BCTRLSENSOR"/>
</dbReference>
<evidence type="ECO:0000259" key="12">
    <source>
        <dbReference type="PROSITE" id="PS50109"/>
    </source>
</evidence>
<keyword evidence="3 10" id="KW-0597">Phosphoprotein</keyword>
<feature type="modified residue" description="4-aspartylphosphate" evidence="10">
    <location>
        <position position="1509"/>
    </location>
</feature>
<evidence type="ECO:0000259" key="13">
    <source>
        <dbReference type="PROSITE" id="PS50110"/>
    </source>
</evidence>